<organism evidence="2 3">
    <name type="scientific">Ensete ventricosum</name>
    <name type="common">Abyssinian banana</name>
    <name type="synonym">Musa ensete</name>
    <dbReference type="NCBI Taxonomy" id="4639"/>
    <lineage>
        <taxon>Eukaryota</taxon>
        <taxon>Viridiplantae</taxon>
        <taxon>Streptophyta</taxon>
        <taxon>Embryophyta</taxon>
        <taxon>Tracheophyta</taxon>
        <taxon>Spermatophyta</taxon>
        <taxon>Magnoliopsida</taxon>
        <taxon>Liliopsida</taxon>
        <taxon>Zingiberales</taxon>
        <taxon>Musaceae</taxon>
        <taxon>Ensete</taxon>
    </lineage>
</organism>
<dbReference type="GO" id="GO:0000398">
    <property type="term" value="P:mRNA splicing, via spliceosome"/>
    <property type="evidence" value="ECO:0007669"/>
    <property type="project" value="InterPro"/>
</dbReference>
<sequence>MGEEEEEEILGRGGTFLGAVLSFPKTKETTYGILFESDTLIPARVGIGSDLAVEQSSEWELCLPLVVPTDSVVITDDLNRGFPLLDRGLHFHGGVHKEEGEASSHELAGLSGHAFTSSKRIRAPSSFPTVIAGTGNNQFHMSQPPDSISYNMPSCGPHSSPWRSLVPLLTPFSGHQGTPASGRASWNRSGGICGFPTNSPISVLSAPHFGPWGSPNSIAESSGTPQSISVGGSSLQISSGSSLKPASCGRGRSSNDKASVQRKPKRYYCKSMLEHPWRNLEPIVGNILEPMAGPGYWLPESISGKKCKVSETQSSNQLNSKWSLAELPFAVRQLMLNLTEIVASNSSLLSKRWYDSRRVRLKQYEWIMELQFFACFEGHRIGTYVSDVDVIHVHPIVKLGDVD</sequence>
<dbReference type="PANTHER" id="PTHR36054:SF2">
    <property type="entry name" value="PROTEIN SICKLE"/>
    <property type="match status" value="1"/>
</dbReference>
<dbReference type="InterPro" id="IPR039292">
    <property type="entry name" value="SICKLE"/>
</dbReference>
<accession>A0AAV8R696</accession>
<dbReference type="AlphaFoldDB" id="A0AAV8R696"/>
<dbReference type="GO" id="GO:0035196">
    <property type="term" value="P:miRNA processing"/>
    <property type="evidence" value="ECO:0007669"/>
    <property type="project" value="InterPro"/>
</dbReference>
<feature type="compositionally biased region" description="Polar residues" evidence="1">
    <location>
        <begin position="215"/>
        <end position="225"/>
    </location>
</feature>
<comment type="caution">
    <text evidence="2">The sequence shown here is derived from an EMBL/GenBank/DDBJ whole genome shotgun (WGS) entry which is preliminary data.</text>
</comment>
<protein>
    <submittedName>
        <fullName evidence="2">Uncharacterized protein</fullName>
    </submittedName>
</protein>
<evidence type="ECO:0000313" key="3">
    <source>
        <dbReference type="Proteomes" id="UP001222027"/>
    </source>
</evidence>
<feature type="compositionally biased region" description="Low complexity" evidence="1">
    <location>
        <begin position="226"/>
        <end position="243"/>
    </location>
</feature>
<gene>
    <name evidence="2" type="ORF">OPV22_008283</name>
</gene>
<reference evidence="2 3" key="1">
    <citation type="submission" date="2022-12" db="EMBL/GenBank/DDBJ databases">
        <title>Chromosome-scale assembly of the Ensete ventricosum genome.</title>
        <authorList>
            <person name="Dussert Y."/>
            <person name="Stocks J."/>
            <person name="Wendawek A."/>
            <person name="Woldeyes F."/>
            <person name="Nichols R.A."/>
            <person name="Borrell J.S."/>
        </authorList>
    </citation>
    <scope>NUCLEOTIDE SEQUENCE [LARGE SCALE GENOMIC DNA]</scope>
    <source>
        <strain evidence="3">cv. Maze</strain>
        <tissue evidence="2">Seeds</tissue>
    </source>
</reference>
<proteinExistence type="predicted"/>
<evidence type="ECO:0000313" key="2">
    <source>
        <dbReference type="EMBL" id="KAJ8497731.1"/>
    </source>
</evidence>
<keyword evidence="3" id="KW-1185">Reference proteome</keyword>
<dbReference type="Proteomes" id="UP001222027">
    <property type="component" value="Unassembled WGS sequence"/>
</dbReference>
<name>A0AAV8R696_ENSVE</name>
<dbReference type="PANTHER" id="PTHR36054">
    <property type="entry name" value="PROTEIN SICKLE"/>
    <property type="match status" value="1"/>
</dbReference>
<feature type="region of interest" description="Disordered" evidence="1">
    <location>
        <begin position="215"/>
        <end position="262"/>
    </location>
</feature>
<dbReference type="EMBL" id="JAQQAF010000003">
    <property type="protein sequence ID" value="KAJ8497731.1"/>
    <property type="molecule type" value="Genomic_DNA"/>
</dbReference>
<evidence type="ECO:0000256" key="1">
    <source>
        <dbReference type="SAM" id="MobiDB-lite"/>
    </source>
</evidence>